<name>A0A8H4KWI9_9HYPO</name>
<comment type="caution">
    <text evidence="4">The sequence shown here is derived from an EMBL/GenBank/DDBJ whole genome shotgun (WGS) entry which is preliminary data.</text>
</comment>
<evidence type="ECO:0000313" key="4">
    <source>
        <dbReference type="EMBL" id="KAF4456939.1"/>
    </source>
</evidence>
<dbReference type="Pfam" id="PF00106">
    <property type="entry name" value="adh_short"/>
    <property type="match status" value="1"/>
</dbReference>
<evidence type="ECO:0000256" key="1">
    <source>
        <dbReference type="ARBA" id="ARBA00006484"/>
    </source>
</evidence>
<dbReference type="AlphaFoldDB" id="A0A8H4KWI9"/>
<dbReference type="InterPro" id="IPR002347">
    <property type="entry name" value="SDR_fam"/>
</dbReference>
<dbReference type="PANTHER" id="PTHR45024:SF2">
    <property type="entry name" value="SCP2 DOMAIN-CONTAINING PROTEIN"/>
    <property type="match status" value="1"/>
</dbReference>
<protein>
    <submittedName>
        <fullName evidence="4">Peroxisomal multifunctional enzyme type 2</fullName>
    </submittedName>
</protein>
<sequence>MSDNRLQFNGRVAIVTGSGRGLGREYAILLARLGASVVVNSTSASTADPTVQDIIDMGGKAVSFIGSVADRAIADGLVQAAVDAFGRIDIVINNAGYGNPALFEDTSEKSLWDMFHVHVGGSWNVTQAAWPHMKKQKYGRIIMITSALMLGSATTTTYSAAKLALVGLAKSLAIEGKAHGILVNTVATSGYSPGAAKVIQSDQIMEAMKAFMPAEDIAPGVLWLVHEDFQATGQSFSVAGRLMTEIFLAETQGFMGSQDADWGIESIREHWSEITDKTDYTVPTDASVFGPLLFQRLSAGNSELQGDNPQSGFEKK</sequence>
<organism evidence="4 5">
    <name type="scientific">Fusarium austroafricanum</name>
    <dbReference type="NCBI Taxonomy" id="2364996"/>
    <lineage>
        <taxon>Eukaryota</taxon>
        <taxon>Fungi</taxon>
        <taxon>Dikarya</taxon>
        <taxon>Ascomycota</taxon>
        <taxon>Pezizomycotina</taxon>
        <taxon>Sordariomycetes</taxon>
        <taxon>Hypocreomycetidae</taxon>
        <taxon>Hypocreales</taxon>
        <taxon>Nectriaceae</taxon>
        <taxon>Fusarium</taxon>
        <taxon>Fusarium concolor species complex</taxon>
    </lineage>
</organism>
<evidence type="ECO:0000313" key="5">
    <source>
        <dbReference type="Proteomes" id="UP000605986"/>
    </source>
</evidence>
<evidence type="ECO:0000256" key="2">
    <source>
        <dbReference type="ARBA" id="ARBA00023002"/>
    </source>
</evidence>
<comment type="similarity">
    <text evidence="1 3">Belongs to the short-chain dehydrogenases/reductases (SDR) family.</text>
</comment>
<dbReference type="OrthoDB" id="47007at2759"/>
<accession>A0A8H4KWI9</accession>
<dbReference type="InterPro" id="IPR036291">
    <property type="entry name" value="NAD(P)-bd_dom_sf"/>
</dbReference>
<keyword evidence="5" id="KW-1185">Reference proteome</keyword>
<keyword evidence="2" id="KW-0560">Oxidoreductase</keyword>
<dbReference type="SUPFAM" id="SSF51735">
    <property type="entry name" value="NAD(P)-binding Rossmann-fold domains"/>
    <property type="match status" value="1"/>
</dbReference>
<dbReference type="PANTHER" id="PTHR45024">
    <property type="entry name" value="DEHYDROGENASES, SHORT CHAIN"/>
    <property type="match status" value="1"/>
</dbReference>
<dbReference type="PRINTS" id="PR00080">
    <property type="entry name" value="SDRFAMILY"/>
</dbReference>
<gene>
    <name evidence="4" type="ORF">F53441_1033</name>
</gene>
<dbReference type="GO" id="GO:0016491">
    <property type="term" value="F:oxidoreductase activity"/>
    <property type="evidence" value="ECO:0007669"/>
    <property type="project" value="UniProtKB-KW"/>
</dbReference>
<dbReference type="PRINTS" id="PR00081">
    <property type="entry name" value="GDHRDH"/>
</dbReference>
<reference evidence="4" key="1">
    <citation type="submission" date="2020-01" db="EMBL/GenBank/DDBJ databases">
        <title>Identification and distribution of gene clusters putatively required for synthesis of sphingolipid metabolism inhibitors in phylogenetically diverse species of the filamentous fungus Fusarium.</title>
        <authorList>
            <person name="Kim H.-S."/>
            <person name="Busman M."/>
            <person name="Brown D.W."/>
            <person name="Divon H."/>
            <person name="Uhlig S."/>
            <person name="Proctor R.H."/>
        </authorList>
    </citation>
    <scope>NUCLEOTIDE SEQUENCE</scope>
    <source>
        <strain evidence="4">NRRL 53441</strain>
    </source>
</reference>
<dbReference type="Proteomes" id="UP000605986">
    <property type="component" value="Unassembled WGS sequence"/>
</dbReference>
<dbReference type="InterPro" id="IPR051687">
    <property type="entry name" value="Peroxisomal_Beta-Oxidation"/>
</dbReference>
<dbReference type="Gene3D" id="3.40.50.720">
    <property type="entry name" value="NAD(P)-binding Rossmann-like Domain"/>
    <property type="match status" value="1"/>
</dbReference>
<proteinExistence type="inferred from homology"/>
<evidence type="ECO:0000256" key="3">
    <source>
        <dbReference type="RuleBase" id="RU000363"/>
    </source>
</evidence>
<dbReference type="EMBL" id="JAADJG010000042">
    <property type="protein sequence ID" value="KAF4456939.1"/>
    <property type="molecule type" value="Genomic_DNA"/>
</dbReference>